<feature type="chain" id="PRO_5043393116" description="Methyltransferase" evidence="5">
    <location>
        <begin position="19"/>
        <end position="269"/>
    </location>
</feature>
<evidence type="ECO:0000256" key="2">
    <source>
        <dbReference type="ARBA" id="ARBA00022679"/>
    </source>
</evidence>
<dbReference type="PANTHER" id="PTHR10108">
    <property type="entry name" value="SAM-DEPENDENT METHYLTRANSFERASE"/>
    <property type="match status" value="1"/>
</dbReference>
<reference evidence="6 7" key="1">
    <citation type="submission" date="2023-01" db="EMBL/GenBank/DDBJ databases">
        <authorList>
            <person name="Kreplak J."/>
        </authorList>
    </citation>
    <scope>NUCLEOTIDE SEQUENCE [LARGE SCALE GENOMIC DNA]</scope>
</reference>
<protein>
    <recommendedName>
        <fullName evidence="4">Methyltransferase</fullName>
        <ecNumber evidence="4">2.1.1.-</ecNumber>
    </recommendedName>
</protein>
<dbReference type="EMBL" id="OX451739">
    <property type="protein sequence ID" value="CAI8607109.1"/>
    <property type="molecule type" value="Genomic_DNA"/>
</dbReference>
<proteinExistence type="inferred from homology"/>
<evidence type="ECO:0000313" key="6">
    <source>
        <dbReference type="EMBL" id="CAI8607109.1"/>
    </source>
</evidence>
<keyword evidence="4" id="KW-0812">Transmembrane</keyword>
<name>A0AAV1A9E0_VICFA</name>
<organism evidence="6 7">
    <name type="scientific">Vicia faba</name>
    <name type="common">Broad bean</name>
    <name type="synonym">Faba vulgaris</name>
    <dbReference type="NCBI Taxonomy" id="3906"/>
    <lineage>
        <taxon>Eukaryota</taxon>
        <taxon>Viridiplantae</taxon>
        <taxon>Streptophyta</taxon>
        <taxon>Embryophyta</taxon>
        <taxon>Tracheophyta</taxon>
        <taxon>Spermatophyta</taxon>
        <taxon>Magnoliopsida</taxon>
        <taxon>eudicotyledons</taxon>
        <taxon>Gunneridae</taxon>
        <taxon>Pentapetalae</taxon>
        <taxon>rosids</taxon>
        <taxon>fabids</taxon>
        <taxon>Fabales</taxon>
        <taxon>Fabaceae</taxon>
        <taxon>Papilionoideae</taxon>
        <taxon>50 kb inversion clade</taxon>
        <taxon>NPAAA clade</taxon>
        <taxon>Hologalegina</taxon>
        <taxon>IRL clade</taxon>
        <taxon>Fabeae</taxon>
        <taxon>Vicia</taxon>
    </lineage>
</organism>
<keyword evidence="2 4" id="KW-0808">Transferase</keyword>
<evidence type="ECO:0000313" key="7">
    <source>
        <dbReference type="Proteomes" id="UP001157006"/>
    </source>
</evidence>
<keyword evidence="1 4" id="KW-0489">Methyltransferase</keyword>
<evidence type="ECO:0000256" key="1">
    <source>
        <dbReference type="ARBA" id="ARBA00022603"/>
    </source>
</evidence>
<keyword evidence="4" id="KW-0735">Signal-anchor</keyword>
<dbReference type="GO" id="GO:0005768">
    <property type="term" value="C:endosome"/>
    <property type="evidence" value="ECO:0007669"/>
    <property type="project" value="TreeGrafter"/>
</dbReference>
<feature type="signal peptide" evidence="5">
    <location>
        <begin position="1"/>
        <end position="18"/>
    </location>
</feature>
<evidence type="ECO:0000256" key="5">
    <source>
        <dbReference type="SAM" id="SignalP"/>
    </source>
</evidence>
<dbReference type="GO" id="GO:0032259">
    <property type="term" value="P:methylation"/>
    <property type="evidence" value="ECO:0007669"/>
    <property type="project" value="UniProtKB-KW"/>
</dbReference>
<accession>A0AAV1A9E0</accession>
<keyword evidence="7" id="KW-1185">Reference proteome</keyword>
<comment type="similarity">
    <text evidence="4">Belongs to the methyltransferase superfamily.</text>
</comment>
<dbReference type="GO" id="GO:0005802">
    <property type="term" value="C:trans-Golgi network"/>
    <property type="evidence" value="ECO:0007669"/>
    <property type="project" value="TreeGrafter"/>
</dbReference>
<gene>
    <name evidence="6" type="ORF">VFH_IV022840</name>
</gene>
<dbReference type="GO" id="GO:0016020">
    <property type="term" value="C:membrane"/>
    <property type="evidence" value="ECO:0007669"/>
    <property type="project" value="UniProtKB-SubCell"/>
</dbReference>
<dbReference type="PANTHER" id="PTHR10108:SF984">
    <property type="entry name" value="METHYLTRANSFERASE PMT21-RELATED"/>
    <property type="match status" value="1"/>
</dbReference>
<dbReference type="Proteomes" id="UP001157006">
    <property type="component" value="Chromosome 4"/>
</dbReference>
<keyword evidence="3 4" id="KW-0325">Glycoprotein</keyword>
<keyword evidence="5" id="KW-0732">Signal</keyword>
<evidence type="ECO:0000256" key="4">
    <source>
        <dbReference type="RuleBase" id="RU366043"/>
    </source>
</evidence>
<sequence length="269" mass="30626">MILTFVWNCLMYVQFVFPWRIDFNVGLLARWGSDLLDCGILTVSLAPRDNHQAQVQFVLEHDLPVILGVLALHRLPFPSNSFDMAHCSRCLIPWIDFASKTLKFKLQSFTKWSLSSRNTPDSSSWRILGDIAVWQKSPDSVCYINQTRDTYPPKCDDSLEADPTCGSALTFKNDNTSLIDYPVCIMIVVSSYAPNTLPVIYDRGLIGTFHDWCEAFSTYPRTYDLLHLAGLFTAESHRCLDWIFVLTDAWIGYSREDCSRCCLSLLGPI</sequence>
<dbReference type="InterPro" id="IPR004159">
    <property type="entry name" value="Put_SAM_MeTrfase"/>
</dbReference>
<dbReference type="EC" id="2.1.1.-" evidence="4"/>
<comment type="subcellular location">
    <subcellularLocation>
        <location evidence="4">Membrane</location>
        <topology evidence="4">Single-pass type II membrane protein</topology>
    </subcellularLocation>
</comment>
<dbReference type="Pfam" id="PF03141">
    <property type="entry name" value="Methyltransf_29"/>
    <property type="match status" value="2"/>
</dbReference>
<evidence type="ECO:0000256" key="3">
    <source>
        <dbReference type="ARBA" id="ARBA00023180"/>
    </source>
</evidence>
<dbReference type="AlphaFoldDB" id="A0AAV1A9E0"/>
<dbReference type="GO" id="GO:0008168">
    <property type="term" value="F:methyltransferase activity"/>
    <property type="evidence" value="ECO:0007669"/>
    <property type="project" value="UniProtKB-UniRule"/>
</dbReference>